<dbReference type="Gene3D" id="2.40.128.620">
    <property type="match status" value="1"/>
</dbReference>
<keyword evidence="6" id="KW-1185">Reference proteome</keyword>
<keyword evidence="1 2" id="KW-1015">Disulfide bond</keyword>
<dbReference type="Gene3D" id="2.60.120.290">
    <property type="entry name" value="Spermadhesin, CUB domain"/>
    <property type="match status" value="1"/>
</dbReference>
<keyword evidence="3" id="KW-0812">Transmembrane</keyword>
<dbReference type="EMBL" id="CAWYQH010000013">
    <property type="protein sequence ID" value="CAK8674716.1"/>
    <property type="molecule type" value="Genomic_DNA"/>
</dbReference>
<evidence type="ECO:0000313" key="6">
    <source>
        <dbReference type="Proteomes" id="UP001642483"/>
    </source>
</evidence>
<feature type="domain" description="CUB" evidence="4">
    <location>
        <begin position="34"/>
        <end position="156"/>
    </location>
</feature>
<dbReference type="InterPro" id="IPR036055">
    <property type="entry name" value="LDL_receptor-like_sf"/>
</dbReference>
<organism evidence="5 6">
    <name type="scientific">Clavelina lepadiformis</name>
    <name type="common">Light-bulb sea squirt</name>
    <name type="synonym">Ascidia lepadiformis</name>
    <dbReference type="NCBI Taxonomy" id="159417"/>
    <lineage>
        <taxon>Eukaryota</taxon>
        <taxon>Metazoa</taxon>
        <taxon>Chordata</taxon>
        <taxon>Tunicata</taxon>
        <taxon>Ascidiacea</taxon>
        <taxon>Aplousobranchia</taxon>
        <taxon>Clavelinidae</taxon>
        <taxon>Clavelina</taxon>
    </lineage>
</organism>
<protein>
    <recommendedName>
        <fullName evidence="4">CUB domain-containing protein</fullName>
    </recommendedName>
</protein>
<evidence type="ECO:0000259" key="4">
    <source>
        <dbReference type="PROSITE" id="PS01180"/>
    </source>
</evidence>
<dbReference type="Proteomes" id="UP001642483">
    <property type="component" value="Unassembled WGS sequence"/>
</dbReference>
<dbReference type="InterPro" id="IPR000859">
    <property type="entry name" value="CUB_dom"/>
</dbReference>
<dbReference type="InterPro" id="IPR042333">
    <property type="entry name" value="LRAD2/Mig-13-like"/>
</dbReference>
<dbReference type="SUPFAM" id="SSF57424">
    <property type="entry name" value="LDL receptor-like module"/>
    <property type="match status" value="1"/>
</dbReference>
<keyword evidence="3" id="KW-1133">Transmembrane helix</keyword>
<dbReference type="PANTHER" id="PTHR24652:SF67">
    <property type="entry name" value="LOW-DENSITY LIPOPROTEIN RECEPTOR CLASS A DOMAIN-CONTAINING PROTEIN 2"/>
    <property type="match status" value="1"/>
</dbReference>
<comment type="caution">
    <text evidence="5">The sequence shown here is derived from an EMBL/GenBank/DDBJ whole genome shotgun (WGS) entry which is preliminary data.</text>
</comment>
<dbReference type="InterPro" id="IPR035914">
    <property type="entry name" value="Sperma_CUB_dom_sf"/>
</dbReference>
<feature type="transmembrane region" description="Helical" evidence="3">
    <location>
        <begin position="244"/>
        <end position="264"/>
    </location>
</feature>
<gene>
    <name evidence="5" type="ORF">CVLEPA_LOCUS4389</name>
</gene>
<evidence type="ECO:0000256" key="3">
    <source>
        <dbReference type="SAM" id="Phobius"/>
    </source>
</evidence>
<dbReference type="InterPro" id="IPR002172">
    <property type="entry name" value="LDrepeatLR_classA_rpt"/>
</dbReference>
<evidence type="ECO:0000256" key="1">
    <source>
        <dbReference type="ARBA" id="ARBA00023157"/>
    </source>
</evidence>
<keyword evidence="3" id="KW-0472">Membrane</keyword>
<dbReference type="PANTHER" id="PTHR24652">
    <property type="entry name" value="LOW-DENSITY LIPOPROTEIN RECEPTOR CLASS A DOMAIN-CONTAINING PROTEIN 2"/>
    <property type="match status" value="1"/>
</dbReference>
<accession>A0ABP0F5L9</accession>
<comment type="caution">
    <text evidence="2">Lacks conserved residue(s) required for the propagation of feature annotation.</text>
</comment>
<name>A0ABP0F5L9_CLALP</name>
<dbReference type="SUPFAM" id="SSF49854">
    <property type="entry name" value="Spermadhesin, CUB domain"/>
    <property type="match status" value="1"/>
</dbReference>
<dbReference type="SMART" id="SM00192">
    <property type="entry name" value="LDLa"/>
    <property type="match status" value="1"/>
</dbReference>
<dbReference type="PROSITE" id="PS50068">
    <property type="entry name" value="LDLRA_2"/>
    <property type="match status" value="1"/>
</dbReference>
<evidence type="ECO:0000256" key="2">
    <source>
        <dbReference type="PROSITE-ProRule" id="PRU00124"/>
    </source>
</evidence>
<evidence type="ECO:0000313" key="5">
    <source>
        <dbReference type="EMBL" id="CAK8674716.1"/>
    </source>
</evidence>
<reference evidence="5 6" key="1">
    <citation type="submission" date="2024-02" db="EMBL/GenBank/DDBJ databases">
        <authorList>
            <person name="Daric V."/>
            <person name="Darras S."/>
        </authorList>
    </citation>
    <scope>NUCLEOTIDE SEQUENCE [LARGE SCALE GENOMIC DNA]</scope>
</reference>
<feature type="disulfide bond" evidence="2">
    <location>
        <begin position="169"/>
        <end position="187"/>
    </location>
</feature>
<dbReference type="CDD" id="cd00112">
    <property type="entry name" value="LDLa"/>
    <property type="match status" value="1"/>
</dbReference>
<dbReference type="PROSITE" id="PS01180">
    <property type="entry name" value="CUB"/>
    <property type="match status" value="1"/>
</dbReference>
<sequence length="348" mass="38805">MDRKLLVMYFVAIFFENQGYCQTEEHVLLTGGGCGRTSQVAGGRVYSHQPIDIIPPISNDFVCYFTIRALRFRQKIRFKFLYFSLTPTDCSLTNLTIYNGATDSAPVLANICPDDDVVSTEYLSADFWMTLKLQVSSISDRRTANFSGFYLGYTDDRDPCVDPSLEMRCNNDRCIYQELECDGLDSCGDNTDESTGSPSFCNGTTTTTTTATTVAPTASASTVATTMTAATTTEPKLFSNLTPLYIILTLAFVLFCIYLVYSMLSVQGFKTLMTSCLHQCFLVSIRRRRQWKTIDENSSGRLRRKITPEKNNNLTLESLSSVDLPRNDTDNSIAKVNLEVNGTNQTSP</sequence>
<proteinExistence type="predicted"/>